<evidence type="ECO:0000313" key="3">
    <source>
        <dbReference type="Proteomes" id="UP000634579"/>
    </source>
</evidence>
<proteinExistence type="predicted"/>
<evidence type="ECO:0000256" key="1">
    <source>
        <dbReference type="SAM" id="Phobius"/>
    </source>
</evidence>
<organism evidence="2 3">
    <name type="scientific">Clavibacter phaseoli</name>
    <dbReference type="NCBI Taxonomy" id="1734031"/>
    <lineage>
        <taxon>Bacteria</taxon>
        <taxon>Bacillati</taxon>
        <taxon>Actinomycetota</taxon>
        <taxon>Actinomycetes</taxon>
        <taxon>Micrococcales</taxon>
        <taxon>Microbacteriaceae</taxon>
        <taxon>Clavibacter</taxon>
    </lineage>
</organism>
<dbReference type="EMBL" id="JADKRP010000001">
    <property type="protein sequence ID" value="MBF4631581.1"/>
    <property type="molecule type" value="Genomic_DNA"/>
</dbReference>
<sequence length="249" mass="27691">MNGNKKRLAAFLVAGTLLLIMIIATMVSPKWWRLGFLPTPEEWQATFAGLALAALGLAWYQIKQVDASNKEVARSNESVRKVNLENVRPRVQVFLTADRIVRRLRGAPVTGTIYLTVENAGVTAATNVRMTASAPFESLPEFFIPGGMEKHLDEVNSFFNGDIKFKTLTPGRPYIWILGRAPEIYEAEGIVKKYDIRVQYGIVGLSDTFDETITIDLDLEKRIAAPVDPLVRIGKDLEEVTSAIKGLKK</sequence>
<comment type="caution">
    <text evidence="2">The sequence shown here is derived from an EMBL/GenBank/DDBJ whole genome shotgun (WGS) entry which is preliminary data.</text>
</comment>
<feature type="transmembrane region" description="Helical" evidence="1">
    <location>
        <begin position="45"/>
        <end position="62"/>
    </location>
</feature>
<protein>
    <submittedName>
        <fullName evidence="2">Uncharacterized protein</fullName>
    </submittedName>
</protein>
<keyword evidence="1" id="KW-0812">Transmembrane</keyword>
<keyword evidence="3" id="KW-1185">Reference proteome</keyword>
<reference evidence="2 3" key="1">
    <citation type="submission" date="2020-10" db="EMBL/GenBank/DDBJ databases">
        <title>Draft genome sequences of plant-associated actinobacteria.</title>
        <authorList>
            <person name="Tarlachkov S.V."/>
            <person name="Starodumova I.P."/>
            <person name="Dorofeeva L.V."/>
            <person name="Prisyazhnaya N.V."/>
            <person name="Roubtsova T.V."/>
            <person name="Chizhov V.N."/>
            <person name="Nadler S.A."/>
            <person name="Subbotin S.A."/>
            <person name="Evtushenko L.I."/>
        </authorList>
    </citation>
    <scope>NUCLEOTIDE SEQUENCE [LARGE SCALE GENOMIC DNA]</scope>
    <source>
        <strain evidence="2 3">VKM Ac-2886</strain>
    </source>
</reference>
<keyword evidence="1" id="KW-0472">Membrane</keyword>
<dbReference type="AlphaFoldDB" id="A0A8I0S9V3"/>
<keyword evidence="1" id="KW-1133">Transmembrane helix</keyword>
<name>A0A8I0S9V3_9MICO</name>
<dbReference type="RefSeq" id="WP_194675324.1">
    <property type="nucleotide sequence ID" value="NZ_JADKRP010000001.1"/>
</dbReference>
<dbReference type="Proteomes" id="UP000634579">
    <property type="component" value="Unassembled WGS sequence"/>
</dbReference>
<gene>
    <name evidence="2" type="ORF">ITJ42_10185</name>
</gene>
<accession>A0A8I0S9V3</accession>
<evidence type="ECO:0000313" key="2">
    <source>
        <dbReference type="EMBL" id="MBF4631581.1"/>
    </source>
</evidence>